<name>A0A644Z6K3_9ZZZZ</name>
<sequence>MPEKRKTPFFECVPRTINSDGAPLKGENQHVNDLAPIRMISPELDFFRETIRCSRLCVREGEPLKARVRASGCERVSHLATEYTIGEYWFESNKPPTNFSVAGVEAPLGFRTSAA</sequence>
<dbReference type="AlphaFoldDB" id="A0A644Z6K3"/>
<evidence type="ECO:0000313" key="1">
    <source>
        <dbReference type="EMBL" id="MPM36460.1"/>
    </source>
</evidence>
<dbReference type="EMBL" id="VSSQ01007615">
    <property type="protein sequence ID" value="MPM36460.1"/>
    <property type="molecule type" value="Genomic_DNA"/>
</dbReference>
<protein>
    <submittedName>
        <fullName evidence="1">Uncharacterized protein</fullName>
    </submittedName>
</protein>
<proteinExistence type="predicted"/>
<comment type="caution">
    <text evidence="1">The sequence shown here is derived from an EMBL/GenBank/DDBJ whole genome shotgun (WGS) entry which is preliminary data.</text>
</comment>
<accession>A0A644Z6K3</accession>
<organism evidence="1">
    <name type="scientific">bioreactor metagenome</name>
    <dbReference type="NCBI Taxonomy" id="1076179"/>
    <lineage>
        <taxon>unclassified sequences</taxon>
        <taxon>metagenomes</taxon>
        <taxon>ecological metagenomes</taxon>
    </lineage>
</organism>
<gene>
    <name evidence="1" type="ORF">SDC9_83057</name>
</gene>
<reference evidence="1" key="1">
    <citation type="submission" date="2019-08" db="EMBL/GenBank/DDBJ databases">
        <authorList>
            <person name="Kucharzyk K."/>
            <person name="Murdoch R.W."/>
            <person name="Higgins S."/>
            <person name="Loffler F."/>
        </authorList>
    </citation>
    <scope>NUCLEOTIDE SEQUENCE</scope>
</reference>